<dbReference type="EMBL" id="JARK01001339">
    <property type="protein sequence ID" value="EYC32176.1"/>
    <property type="molecule type" value="Genomic_DNA"/>
</dbReference>
<accession>A0A016VXY2</accession>
<sequence length="74" mass="8059">MYYRGCGVLYQRTAVRPGPMIGWMDGPANQISVGPPLPGTMLTPHHRTLLKEGSTNLDAPLLPIIPTHCLETCC</sequence>
<gene>
    <name evidence="1" type="primary">Acey_s0003.g1443</name>
    <name evidence="1" type="ORF">Y032_0003g1443</name>
</gene>
<keyword evidence="2" id="KW-1185">Reference proteome</keyword>
<comment type="caution">
    <text evidence="1">The sequence shown here is derived from an EMBL/GenBank/DDBJ whole genome shotgun (WGS) entry which is preliminary data.</text>
</comment>
<protein>
    <submittedName>
        <fullName evidence="1">Uncharacterized protein</fullName>
    </submittedName>
</protein>
<reference evidence="2" key="1">
    <citation type="journal article" date="2015" name="Nat. Genet.">
        <title>The genome and transcriptome of the zoonotic hookworm Ancylostoma ceylanicum identify infection-specific gene families.</title>
        <authorList>
            <person name="Schwarz E.M."/>
            <person name="Hu Y."/>
            <person name="Antoshechkin I."/>
            <person name="Miller M.M."/>
            <person name="Sternberg P.W."/>
            <person name="Aroian R.V."/>
        </authorList>
    </citation>
    <scope>NUCLEOTIDE SEQUENCE</scope>
    <source>
        <strain evidence="2">HY135</strain>
    </source>
</reference>
<dbReference type="AlphaFoldDB" id="A0A016VXY2"/>
<evidence type="ECO:0000313" key="2">
    <source>
        <dbReference type="Proteomes" id="UP000024635"/>
    </source>
</evidence>
<proteinExistence type="predicted"/>
<name>A0A016VXY2_9BILA</name>
<evidence type="ECO:0000313" key="1">
    <source>
        <dbReference type="EMBL" id="EYC32176.1"/>
    </source>
</evidence>
<organism evidence="1 2">
    <name type="scientific">Ancylostoma ceylanicum</name>
    <dbReference type="NCBI Taxonomy" id="53326"/>
    <lineage>
        <taxon>Eukaryota</taxon>
        <taxon>Metazoa</taxon>
        <taxon>Ecdysozoa</taxon>
        <taxon>Nematoda</taxon>
        <taxon>Chromadorea</taxon>
        <taxon>Rhabditida</taxon>
        <taxon>Rhabditina</taxon>
        <taxon>Rhabditomorpha</taxon>
        <taxon>Strongyloidea</taxon>
        <taxon>Ancylostomatidae</taxon>
        <taxon>Ancylostomatinae</taxon>
        <taxon>Ancylostoma</taxon>
    </lineage>
</organism>
<dbReference type="Proteomes" id="UP000024635">
    <property type="component" value="Unassembled WGS sequence"/>
</dbReference>